<dbReference type="EMBL" id="JAUCGQ010000002">
    <property type="protein sequence ID" value="MDM7856196.1"/>
    <property type="molecule type" value="Genomic_DNA"/>
</dbReference>
<dbReference type="InterPro" id="IPR013685">
    <property type="entry name" value="POTRA_FtsQ_type"/>
</dbReference>
<evidence type="ECO:0000259" key="8">
    <source>
        <dbReference type="Pfam" id="PF03799"/>
    </source>
</evidence>
<feature type="domain" description="POTRA" evidence="9">
    <location>
        <begin position="164"/>
        <end position="227"/>
    </location>
</feature>
<organism evidence="10 11">
    <name type="scientific">Cellulomonas alba</name>
    <dbReference type="NCBI Taxonomy" id="3053467"/>
    <lineage>
        <taxon>Bacteria</taxon>
        <taxon>Bacillati</taxon>
        <taxon>Actinomycetota</taxon>
        <taxon>Actinomycetes</taxon>
        <taxon>Micrococcales</taxon>
        <taxon>Cellulomonadaceae</taxon>
        <taxon>Cellulomonas</taxon>
    </lineage>
</organism>
<feature type="compositionally biased region" description="Low complexity" evidence="6">
    <location>
        <begin position="21"/>
        <end position="42"/>
    </location>
</feature>
<accession>A0ABT7SJ36</accession>
<protein>
    <submittedName>
        <fullName evidence="10">Cell division protein FtsQ/DivIB</fullName>
    </submittedName>
</protein>
<keyword evidence="3 7" id="KW-0812">Transmembrane</keyword>
<feature type="transmembrane region" description="Helical" evidence="7">
    <location>
        <begin position="135"/>
        <end position="154"/>
    </location>
</feature>
<dbReference type="Pfam" id="PF08478">
    <property type="entry name" value="POTRA_1"/>
    <property type="match status" value="1"/>
</dbReference>
<keyword evidence="1" id="KW-1003">Cell membrane</keyword>
<feature type="compositionally biased region" description="Low complexity" evidence="6">
    <location>
        <begin position="73"/>
        <end position="85"/>
    </location>
</feature>
<comment type="caution">
    <text evidence="10">The sequence shown here is derived from an EMBL/GenBank/DDBJ whole genome shotgun (WGS) entry which is preliminary data.</text>
</comment>
<evidence type="ECO:0000256" key="2">
    <source>
        <dbReference type="ARBA" id="ARBA00022618"/>
    </source>
</evidence>
<feature type="region of interest" description="Disordered" evidence="6">
    <location>
        <begin position="1"/>
        <end position="110"/>
    </location>
</feature>
<evidence type="ECO:0000256" key="3">
    <source>
        <dbReference type="ARBA" id="ARBA00022692"/>
    </source>
</evidence>
<keyword evidence="7" id="KW-0472">Membrane</keyword>
<dbReference type="Gene3D" id="3.10.20.310">
    <property type="entry name" value="membrane protein fhac"/>
    <property type="match status" value="1"/>
</dbReference>
<evidence type="ECO:0000259" key="9">
    <source>
        <dbReference type="Pfam" id="PF08478"/>
    </source>
</evidence>
<dbReference type="GO" id="GO:0051301">
    <property type="term" value="P:cell division"/>
    <property type="evidence" value="ECO:0007669"/>
    <property type="project" value="UniProtKB-KW"/>
</dbReference>
<keyword evidence="2 10" id="KW-0132">Cell division</keyword>
<dbReference type="InterPro" id="IPR005548">
    <property type="entry name" value="Cell_div_FtsQ/DivIB_C"/>
</dbReference>
<feature type="domain" description="Cell division protein FtsQ/DivIB C-terminal" evidence="8">
    <location>
        <begin position="242"/>
        <end position="338"/>
    </location>
</feature>
<dbReference type="PANTHER" id="PTHR37820:SF1">
    <property type="entry name" value="CELL DIVISION PROTEIN FTSQ"/>
    <property type="match status" value="1"/>
</dbReference>
<gene>
    <name evidence="10" type="ORF">QRT04_14760</name>
</gene>
<evidence type="ECO:0000256" key="5">
    <source>
        <dbReference type="ARBA" id="ARBA00023306"/>
    </source>
</evidence>
<dbReference type="Proteomes" id="UP001529338">
    <property type="component" value="Unassembled WGS sequence"/>
</dbReference>
<evidence type="ECO:0000256" key="1">
    <source>
        <dbReference type="ARBA" id="ARBA00022475"/>
    </source>
</evidence>
<evidence type="ECO:0000256" key="6">
    <source>
        <dbReference type="SAM" id="MobiDB-lite"/>
    </source>
</evidence>
<dbReference type="Pfam" id="PF03799">
    <property type="entry name" value="FtsQ_DivIB_C"/>
    <property type="match status" value="1"/>
</dbReference>
<proteinExistence type="predicted"/>
<keyword evidence="5" id="KW-0131">Cell cycle</keyword>
<evidence type="ECO:0000313" key="11">
    <source>
        <dbReference type="Proteomes" id="UP001529338"/>
    </source>
</evidence>
<name>A0ABT7SJ36_9CELL</name>
<dbReference type="PANTHER" id="PTHR37820">
    <property type="entry name" value="CELL DIVISION PROTEIN DIVIB"/>
    <property type="match status" value="1"/>
</dbReference>
<evidence type="ECO:0000256" key="4">
    <source>
        <dbReference type="ARBA" id="ARBA00022989"/>
    </source>
</evidence>
<keyword evidence="4 7" id="KW-1133">Transmembrane helix</keyword>
<feature type="compositionally biased region" description="Pro residues" evidence="6">
    <location>
        <begin position="1"/>
        <end position="20"/>
    </location>
</feature>
<reference evidence="10 11" key="1">
    <citation type="submission" date="2023-06" db="EMBL/GenBank/DDBJ databases">
        <title>Cellulomonas sp. MW4 Whole genome sequence.</title>
        <authorList>
            <person name="Park S."/>
        </authorList>
    </citation>
    <scope>NUCLEOTIDE SEQUENCE [LARGE SCALE GENOMIC DNA]</scope>
    <source>
        <strain evidence="10 11">MW4</strain>
    </source>
</reference>
<evidence type="ECO:0000313" key="10">
    <source>
        <dbReference type="EMBL" id="MDM7856196.1"/>
    </source>
</evidence>
<dbReference type="InterPro" id="IPR050487">
    <property type="entry name" value="FtsQ_DivIB"/>
</dbReference>
<sequence length="357" mass="36807">MSPARPPAPVPGRPPAPRPSPARAARAATGATGRADATTQDAGTRRDDKPSAGAGTPGSDPRPGTAPVPTAPARPAAGRTATSVRPDARRPAGDPRAVAGRTEPPASSGAVVSTRSIARFAERARARRNLARRQIGYVVGGAVAVAGLAYLVFFSPVLALDPARVHVAGAGTVVAVDQVERVVDAHAGTPLPRLDTVGLRDAILDVPGVRGARVMRDWPRGIEVTIVAREPVAAVPETGGDHGYALLDEDGVQVGRVDKAPSGLPVVDVPKDDRRTLDAVLTVLHGLPPALLAEVADVSAHTQDTVTMRLRDGLQIDWGSSKDTPLKVAVLTTLRGSKAAKDAHVIDVSAPTLPITR</sequence>
<keyword evidence="11" id="KW-1185">Reference proteome</keyword>
<evidence type="ECO:0000256" key="7">
    <source>
        <dbReference type="SAM" id="Phobius"/>
    </source>
</evidence>
<dbReference type="RefSeq" id="WP_289456277.1">
    <property type="nucleotide sequence ID" value="NZ_JAUCGQ010000002.1"/>
</dbReference>